<reference evidence="1" key="1">
    <citation type="submission" date="2022-11" db="EMBL/GenBank/DDBJ databases">
        <authorList>
            <person name="Hyden B.L."/>
            <person name="Feng K."/>
            <person name="Yates T."/>
            <person name="Jawdy S."/>
            <person name="Smart L.B."/>
            <person name="Muchero W."/>
        </authorList>
    </citation>
    <scope>NUCLEOTIDE SEQUENCE</scope>
    <source>
        <tissue evidence="1">Shoot tip</tissue>
    </source>
</reference>
<proteinExistence type="predicted"/>
<dbReference type="Proteomes" id="UP001151532">
    <property type="component" value="Chromosome 13"/>
</dbReference>
<gene>
    <name evidence="1" type="ORF">OIU79_023538</name>
</gene>
<evidence type="ECO:0000313" key="2">
    <source>
        <dbReference type="Proteomes" id="UP001151532"/>
    </source>
</evidence>
<dbReference type="EMBL" id="JAPFFK010000005">
    <property type="protein sequence ID" value="KAJ6762814.1"/>
    <property type="molecule type" value="Genomic_DNA"/>
</dbReference>
<keyword evidence="2" id="KW-1185">Reference proteome</keyword>
<organism evidence="1 2">
    <name type="scientific">Salix purpurea</name>
    <name type="common">Purple osier willow</name>
    <dbReference type="NCBI Taxonomy" id="77065"/>
    <lineage>
        <taxon>Eukaryota</taxon>
        <taxon>Viridiplantae</taxon>
        <taxon>Streptophyta</taxon>
        <taxon>Embryophyta</taxon>
        <taxon>Tracheophyta</taxon>
        <taxon>Spermatophyta</taxon>
        <taxon>Magnoliopsida</taxon>
        <taxon>eudicotyledons</taxon>
        <taxon>Gunneridae</taxon>
        <taxon>Pentapetalae</taxon>
        <taxon>rosids</taxon>
        <taxon>fabids</taxon>
        <taxon>Malpighiales</taxon>
        <taxon>Salicaceae</taxon>
        <taxon>Saliceae</taxon>
        <taxon>Salix</taxon>
    </lineage>
</organism>
<dbReference type="AlphaFoldDB" id="A0A9Q0W8W2"/>
<name>A0A9Q0W8W2_SALPP</name>
<accession>A0A9Q0W8W2</accession>
<comment type="caution">
    <text evidence="1">The sequence shown here is derived from an EMBL/GenBank/DDBJ whole genome shotgun (WGS) entry which is preliminary data.</text>
</comment>
<reference evidence="1" key="2">
    <citation type="journal article" date="2023" name="Int. J. Mol. Sci.">
        <title>De Novo Assembly and Annotation of 11 Diverse Shrub Willow (Salix) Genomes Reveals Novel Gene Organization in Sex-Linked Regions.</title>
        <authorList>
            <person name="Hyden B."/>
            <person name="Feng K."/>
            <person name="Yates T.B."/>
            <person name="Jawdy S."/>
            <person name="Cereghino C."/>
            <person name="Smart L.B."/>
            <person name="Muchero W."/>
        </authorList>
    </citation>
    <scope>NUCLEOTIDE SEQUENCE</scope>
    <source>
        <tissue evidence="1">Shoot tip</tissue>
    </source>
</reference>
<evidence type="ECO:0000313" key="1">
    <source>
        <dbReference type="EMBL" id="KAJ6762814.1"/>
    </source>
</evidence>
<protein>
    <submittedName>
        <fullName evidence="1">Uncharacterized protein</fullName>
    </submittedName>
</protein>
<sequence>MSEYQRFVWKDSGTTGGLFDSLAVRIQAPGFRKRAHELCVAVCKPLKNFPHSVGGAHLQGRGSVQLHTIPQAFTSHGGDGASPNFSR</sequence>